<dbReference type="Pfam" id="PF00629">
    <property type="entry name" value="MAM"/>
    <property type="match status" value="2"/>
</dbReference>
<dbReference type="GO" id="GO:0016020">
    <property type="term" value="C:membrane"/>
    <property type="evidence" value="ECO:0007669"/>
    <property type="project" value="InterPro"/>
</dbReference>
<dbReference type="PROSITE" id="PS50060">
    <property type="entry name" value="MAM_2"/>
    <property type="match status" value="2"/>
</dbReference>
<dbReference type="InterPro" id="IPR036691">
    <property type="entry name" value="Endo/exonu/phosph_ase_sf"/>
</dbReference>
<protein>
    <recommendedName>
        <fullName evidence="6">Reverse transcriptase domain-containing protein</fullName>
    </recommendedName>
</protein>
<feature type="transmembrane region" description="Helical" evidence="1">
    <location>
        <begin position="841"/>
        <end position="864"/>
    </location>
</feature>
<proteinExistence type="predicted"/>
<dbReference type="Proteomes" id="UP000596742">
    <property type="component" value="Unassembled WGS sequence"/>
</dbReference>
<accession>A0A8B6GQM9</accession>
<evidence type="ECO:0000259" key="3">
    <source>
        <dbReference type="PROSITE" id="PS50878"/>
    </source>
</evidence>
<dbReference type="CDD" id="cd01650">
    <property type="entry name" value="RT_nLTR_like"/>
    <property type="match status" value="1"/>
</dbReference>
<evidence type="ECO:0000313" key="5">
    <source>
        <dbReference type="Proteomes" id="UP000596742"/>
    </source>
</evidence>
<name>A0A8B6GQM9_MYTGA</name>
<dbReference type="InterPro" id="IPR000998">
    <property type="entry name" value="MAM_dom"/>
</dbReference>
<dbReference type="InterPro" id="IPR000477">
    <property type="entry name" value="RT_dom"/>
</dbReference>
<organism evidence="4 5">
    <name type="scientific">Mytilus galloprovincialis</name>
    <name type="common">Mediterranean mussel</name>
    <dbReference type="NCBI Taxonomy" id="29158"/>
    <lineage>
        <taxon>Eukaryota</taxon>
        <taxon>Metazoa</taxon>
        <taxon>Spiralia</taxon>
        <taxon>Lophotrochozoa</taxon>
        <taxon>Mollusca</taxon>
        <taxon>Bivalvia</taxon>
        <taxon>Autobranchia</taxon>
        <taxon>Pteriomorphia</taxon>
        <taxon>Mytilida</taxon>
        <taxon>Mytiloidea</taxon>
        <taxon>Mytilidae</taxon>
        <taxon>Mytilinae</taxon>
        <taxon>Mytilus</taxon>
    </lineage>
</organism>
<dbReference type="InterPro" id="IPR013320">
    <property type="entry name" value="ConA-like_dom_sf"/>
</dbReference>
<feature type="domain" description="MAM" evidence="2">
    <location>
        <begin position="675"/>
        <end position="718"/>
    </location>
</feature>
<dbReference type="SMART" id="SM00137">
    <property type="entry name" value="MAM"/>
    <property type="match status" value="1"/>
</dbReference>
<reference evidence="4" key="1">
    <citation type="submission" date="2018-11" db="EMBL/GenBank/DDBJ databases">
        <authorList>
            <person name="Alioto T."/>
            <person name="Alioto T."/>
        </authorList>
    </citation>
    <scope>NUCLEOTIDE SEQUENCE</scope>
</reference>
<dbReference type="EMBL" id="UYJE01008839">
    <property type="protein sequence ID" value="VDI67737.1"/>
    <property type="molecule type" value="Genomic_DNA"/>
</dbReference>
<keyword evidence="5" id="KW-1185">Reference proteome</keyword>
<sequence>MPCSGSKNADDEFKAVLEEIGEIIYKFKPTCGIIMTGDVNASIMKENMNRRDKLFLDFIHEFELHIPESSSSRIDYILLSNHNIINQFVNLERDYINTSQHDPVMALGKVGITAKQIEEKNHINSKKINWEKVNRTKYQLLLYEKLQLIDIDNLDINITCSNVNIFTEMLCNIIDTSAKECAKPNKQKSRPRKRYWPDEIKKACCENKHHFWKWKMAGRPRDQENIHFRNMKNGKRKLRSTQRQLEAVARKQKFENIMTDLLKRGIATPENKRKGKPLDDPNSYRKITVTSILNKILEKLYLEKKDETFKNAQSPLQRGFTKGILIAEAQDLHRPLYVAFLDAQKAFDLVWHSSLLRKLHQSGIESDSWLMFKEWYKDLTSQIKWESELSKVFSEHQGVRQGGVTSPAAYKLFINPMLDHIETQNLGSYIGPIYCGTPTVADDVCLVSNNPEDLQAMLDIQGDYANKEHYCINKTKSSVVQFNDKQPRNFTMNSEEIPTSQSIVHLGIERDNSSKFGTKNISNTRISAARKATYALMGAGLHDDGNYIYLNASNIEPGQISNFTSVTVSSEDYACFTFWFHMYGNVNGTLNVYLVSENMTQKLWSRSGNGPDLWQLAFVDILMIDTYKITLEGVRGSTNMSGIAVDDIALLPGSCNKRGNTAKMHWSQSKNNNRWTFANFTISRSEPYRIIFEGVSGNGYWSHLAFDDISLLQRSCSGSIQSSQKCHNMDESISLHECSKHYLQFNDTSLVFDPEFDNCSAVYQDVQTSIRSFCNDINNSDICTFDLPEPKMEDQRCFYSNWLSVEYKCEAEVPSTSKGSSEVEETTTVALDATSRDDSSAGLIVGLVIGSFVLVFIVAVICSIRRFLMEKSNLEKIENLQGNDYTGHQSIALQQSSIPPHYEVVQNTNNQYAFKNIAMTNSNECINNVENDDEHKHIAPLEDDTKRKHELKVNQYDVFDSTVITSFCQSTEDKPRETENLVLDQKETELDRSKMSDKTQSYDVTTTINAVGPHACAGFHSRDGVTIVTKLEDKNKHISPLEDEFKEKIETKGNPYEEIDPTAITSVCHSTEDKPSVIKNYTVLEPKETGLDKSKMTNNKQSYQLAKPIRTGNDQCVMSKVEPPACAGFHSKDDVTLETENDDESKHIAPLEDKTKGKFETKGNQYEEIDPTAITSVWHSKEDKPSVINNYTVLDPKETGFYRSEMTDNKQSYELAKPDRAEKDHYGMLKEGTYDCAGRNNHKEFENIYNHAIDNVYDSGSHERKDFGNEDAYDHL</sequence>
<dbReference type="SUPFAM" id="SSF56219">
    <property type="entry name" value="DNase I-like"/>
    <property type="match status" value="1"/>
</dbReference>
<keyword evidence="1" id="KW-0812">Transmembrane</keyword>
<dbReference type="InterPro" id="IPR051560">
    <property type="entry name" value="MAM_domain-containing"/>
</dbReference>
<feature type="domain" description="MAM" evidence="2">
    <location>
        <begin position="538"/>
        <end position="657"/>
    </location>
</feature>
<dbReference type="CDD" id="cd06263">
    <property type="entry name" value="MAM"/>
    <property type="match status" value="1"/>
</dbReference>
<dbReference type="AlphaFoldDB" id="A0A8B6GQM9"/>
<dbReference type="SUPFAM" id="SSF49899">
    <property type="entry name" value="Concanavalin A-like lectins/glucanases"/>
    <property type="match status" value="2"/>
</dbReference>
<dbReference type="Pfam" id="PF00078">
    <property type="entry name" value="RVT_1"/>
    <property type="match status" value="1"/>
</dbReference>
<evidence type="ECO:0000313" key="4">
    <source>
        <dbReference type="EMBL" id="VDI67737.1"/>
    </source>
</evidence>
<dbReference type="PROSITE" id="PS50878">
    <property type="entry name" value="RT_POL"/>
    <property type="match status" value="1"/>
</dbReference>
<keyword evidence="1" id="KW-1133">Transmembrane helix</keyword>
<comment type="caution">
    <text evidence="4">The sequence shown here is derived from an EMBL/GenBank/DDBJ whole genome shotgun (WGS) entry which is preliminary data.</text>
</comment>
<dbReference type="OrthoDB" id="412155at2759"/>
<gene>
    <name evidence="4" type="ORF">MGAL_10B063579</name>
</gene>
<dbReference type="Gene3D" id="2.60.120.200">
    <property type="match status" value="2"/>
</dbReference>
<feature type="domain" description="Reverse transcriptase" evidence="3">
    <location>
        <begin position="255"/>
        <end position="495"/>
    </location>
</feature>
<evidence type="ECO:0008006" key="6">
    <source>
        <dbReference type="Google" id="ProtNLM"/>
    </source>
</evidence>
<evidence type="ECO:0000259" key="2">
    <source>
        <dbReference type="PROSITE" id="PS50060"/>
    </source>
</evidence>
<dbReference type="PANTHER" id="PTHR23282">
    <property type="entry name" value="APICAL ENDOSOMAL GLYCOPROTEIN PRECURSOR"/>
    <property type="match status" value="1"/>
</dbReference>
<dbReference type="PANTHER" id="PTHR23282:SF147">
    <property type="entry name" value="MAM DOMAIN-CONTAINING PROTEIN"/>
    <property type="match status" value="1"/>
</dbReference>
<evidence type="ECO:0000256" key="1">
    <source>
        <dbReference type="SAM" id="Phobius"/>
    </source>
</evidence>
<keyword evidence="1" id="KW-0472">Membrane</keyword>